<keyword evidence="4" id="KW-1185">Reference proteome</keyword>
<feature type="domain" description="Sigma factor regulator C-terminal" evidence="2">
    <location>
        <begin position="166"/>
        <end position="307"/>
    </location>
</feature>
<keyword evidence="1" id="KW-1133">Transmembrane helix</keyword>
<dbReference type="AlphaFoldDB" id="A0A365L774"/>
<name>A0A365L774_9BACL</name>
<comment type="caution">
    <text evidence="3">The sequence shown here is derived from an EMBL/GenBank/DDBJ whole genome shotgun (WGS) entry which is preliminary data.</text>
</comment>
<dbReference type="InterPro" id="IPR025672">
    <property type="entry name" value="Sigma_reg_C_dom"/>
</dbReference>
<keyword evidence="1" id="KW-0812">Transmembrane</keyword>
<sequence length="313" mass="35212">MKDKNDLFPGDGDFSKLVKKAQRKSLIRTILVSVIVSALLFAGLMWLGTFLMYKHMEDENNYDYATGFIRGANVEMGGSLFNYTPFSAHAITSSTKYVAGVPVPWETREKVFTIFGSSRPVQAPSYSGSGNIEDDRMVMYFQGERLVEFYSPELDYEFVPDERELLDEAGENQVLEMAFSFDAAYGVEEVEEIFSDQLNWYWVDVSGSAVQGEEQQPVYGYEAYGFFQNRDALESAEGFIQQMEWLRDEKGHFQEEAGRIYDVVGGDSSSEEVQAEELEVSGVVVTGSPEELMAFSELPMIRAAVIGATTDKY</sequence>
<dbReference type="RefSeq" id="WP_112221681.1">
    <property type="nucleotide sequence ID" value="NZ_CP196859.1"/>
</dbReference>
<gene>
    <name evidence="3" type="ORF">DP120_02940</name>
</gene>
<evidence type="ECO:0000313" key="4">
    <source>
        <dbReference type="Proteomes" id="UP000251002"/>
    </source>
</evidence>
<accession>A0A365L774</accession>
<evidence type="ECO:0000259" key="2">
    <source>
        <dbReference type="Pfam" id="PF13791"/>
    </source>
</evidence>
<dbReference type="EMBL" id="QLZR01000001">
    <property type="protein sequence ID" value="RAZ81258.1"/>
    <property type="molecule type" value="Genomic_DNA"/>
</dbReference>
<dbReference type="Pfam" id="PF13791">
    <property type="entry name" value="Sigma_reg_C"/>
    <property type="match status" value="1"/>
</dbReference>
<feature type="transmembrane region" description="Helical" evidence="1">
    <location>
        <begin position="26"/>
        <end position="53"/>
    </location>
</feature>
<evidence type="ECO:0000256" key="1">
    <source>
        <dbReference type="SAM" id="Phobius"/>
    </source>
</evidence>
<reference evidence="3 4" key="1">
    <citation type="submission" date="2018-06" db="EMBL/GenBank/DDBJ databases">
        <title>The draft genome sequences of strains SCU63 and S1.</title>
        <authorList>
            <person name="Gan L."/>
        </authorList>
    </citation>
    <scope>NUCLEOTIDE SEQUENCE [LARGE SCALE GENOMIC DNA]</scope>
    <source>
        <strain evidence="3 4">SCU63</strain>
    </source>
</reference>
<dbReference type="Proteomes" id="UP000251002">
    <property type="component" value="Unassembled WGS sequence"/>
</dbReference>
<organism evidence="3 4">
    <name type="scientific">Planococcus halotolerans</name>
    <dbReference type="NCBI Taxonomy" id="2233542"/>
    <lineage>
        <taxon>Bacteria</taxon>
        <taxon>Bacillati</taxon>
        <taxon>Bacillota</taxon>
        <taxon>Bacilli</taxon>
        <taxon>Bacillales</taxon>
        <taxon>Caryophanaceae</taxon>
        <taxon>Planococcus</taxon>
    </lineage>
</organism>
<keyword evidence="1" id="KW-0472">Membrane</keyword>
<protein>
    <recommendedName>
        <fullName evidence="2">Sigma factor regulator C-terminal domain-containing protein</fullName>
    </recommendedName>
</protein>
<evidence type="ECO:0000313" key="3">
    <source>
        <dbReference type="EMBL" id="RAZ81258.1"/>
    </source>
</evidence>
<proteinExistence type="predicted"/>